<dbReference type="Pfam" id="PF23262">
    <property type="entry name" value="NFD4_C"/>
    <property type="match status" value="1"/>
</dbReference>
<feature type="transmembrane region" description="Helical" evidence="6">
    <location>
        <begin position="339"/>
        <end position="366"/>
    </location>
</feature>
<comment type="subcellular location">
    <subcellularLocation>
        <location evidence="1">Membrane</location>
        <topology evidence="1">Multi-pass membrane protein</topology>
    </subcellularLocation>
</comment>
<feature type="transmembrane region" description="Helical" evidence="6">
    <location>
        <begin position="215"/>
        <end position="233"/>
    </location>
</feature>
<feature type="transmembrane region" description="Helical" evidence="6">
    <location>
        <begin position="174"/>
        <end position="195"/>
    </location>
</feature>
<dbReference type="SUPFAM" id="SSF103473">
    <property type="entry name" value="MFS general substrate transporter"/>
    <property type="match status" value="1"/>
</dbReference>
<evidence type="ECO:0000256" key="1">
    <source>
        <dbReference type="ARBA" id="ARBA00004141"/>
    </source>
</evidence>
<evidence type="ECO:0000256" key="2">
    <source>
        <dbReference type="ARBA" id="ARBA00022692"/>
    </source>
</evidence>
<evidence type="ECO:0000256" key="4">
    <source>
        <dbReference type="ARBA" id="ARBA00023136"/>
    </source>
</evidence>
<protein>
    <submittedName>
        <fullName evidence="9">Uncharacterized protein</fullName>
    </submittedName>
</protein>
<dbReference type="Gene3D" id="1.20.1250.20">
    <property type="entry name" value="MFS general substrate transporter like domains"/>
    <property type="match status" value="1"/>
</dbReference>
<evidence type="ECO:0000259" key="8">
    <source>
        <dbReference type="Pfam" id="PF23262"/>
    </source>
</evidence>
<dbReference type="InterPro" id="IPR056555">
    <property type="entry name" value="NFD4_C"/>
</dbReference>
<dbReference type="PANTHER" id="PTHR21576:SF26">
    <property type="entry name" value="OS03G0682100 PROTEIN"/>
    <property type="match status" value="1"/>
</dbReference>
<feature type="region of interest" description="Disordered" evidence="5">
    <location>
        <begin position="280"/>
        <end position="307"/>
    </location>
</feature>
<dbReference type="PANTHER" id="PTHR21576">
    <property type="entry name" value="UNCHARACTERIZED NODULIN-LIKE PROTEIN"/>
    <property type="match status" value="1"/>
</dbReference>
<feature type="transmembrane region" description="Helical" evidence="6">
    <location>
        <begin position="444"/>
        <end position="463"/>
    </location>
</feature>
<dbReference type="Proteomes" id="UP000324897">
    <property type="component" value="Unassembled WGS sequence"/>
</dbReference>
<feature type="transmembrane region" description="Helical" evidence="6">
    <location>
        <begin position="78"/>
        <end position="99"/>
    </location>
</feature>
<feature type="domain" description="Nodulin-like" evidence="7">
    <location>
        <begin position="14"/>
        <end position="265"/>
    </location>
</feature>
<feature type="transmembrane region" description="Helical" evidence="6">
    <location>
        <begin position="52"/>
        <end position="72"/>
    </location>
</feature>
<reference evidence="9 10" key="1">
    <citation type="journal article" date="2019" name="Sci. Rep.">
        <title>A high-quality genome of Eragrostis curvula grass provides insights into Poaceae evolution and supports new strategies to enhance forage quality.</title>
        <authorList>
            <person name="Carballo J."/>
            <person name="Santos B.A.C.M."/>
            <person name="Zappacosta D."/>
            <person name="Garbus I."/>
            <person name="Selva J.P."/>
            <person name="Gallo C.A."/>
            <person name="Diaz A."/>
            <person name="Albertini E."/>
            <person name="Caccamo M."/>
            <person name="Echenique V."/>
        </authorList>
    </citation>
    <scope>NUCLEOTIDE SEQUENCE [LARGE SCALE GENOMIC DNA]</scope>
    <source>
        <strain evidence="10">cv. Victoria</strain>
        <tissue evidence="9">Leaf</tissue>
    </source>
</reference>
<dbReference type="InterPro" id="IPR010658">
    <property type="entry name" value="Nodulin-like"/>
</dbReference>
<evidence type="ECO:0000256" key="5">
    <source>
        <dbReference type="SAM" id="MobiDB-lite"/>
    </source>
</evidence>
<feature type="transmembrane region" description="Helical" evidence="6">
    <location>
        <begin position="245"/>
        <end position="265"/>
    </location>
</feature>
<dbReference type="EMBL" id="RWGY01000035">
    <property type="protein sequence ID" value="TVU13148.1"/>
    <property type="molecule type" value="Genomic_DNA"/>
</dbReference>
<feature type="non-terminal residue" evidence="9">
    <location>
        <position position="1"/>
    </location>
</feature>
<keyword evidence="3 6" id="KW-1133">Transmembrane helix</keyword>
<feature type="transmembrane region" description="Helical" evidence="6">
    <location>
        <begin position="475"/>
        <end position="499"/>
    </location>
</feature>
<sequence>MEPSNWALQVLGGRWFVLMAVLFVMEATGGTYIFGVYSDAMRASLGYDQKMLNTLGFFKNLGGSLGILPGLINDHSPPWVVMVCGAGLNLAGYVMVYLAIVRRRAPGRRMWLYMVVGAISQCFLSTGALSTAVRNFPGADRGGLLGMILGFAGLSGAIFTQLHRSFAGVGDDGAAAVMLIACLPTAVSLLFTPTIRPIQPIAAGTPGQERRALKHFLRVSIVLGVYLLAVNVVELKVPSFPKPAYYVTAIVLVLLLVTLPLIIVVRQEMEIPTLPLTKDMNTPTALAPTDETPPPESADAASTSTTTSTLPLTTYAERCFPDAASTTTGRPARGQDHSILQALCSVDMLVLLVTTICGIGGLMTAIDNISQIGESLGYAQGTISMVVSLLSLSNYAGRVVVGFGSGYLLKHKVPRPLAVTAVLLLACVGHLIVAFGVRNGLYAASLLIGFCIGAQWTVVFAIISEVFGLQYFSTLYNLGTLATPVGSYILNVQLTGRLYDREARLQAWPRGICCGVRCFRGSFLIITCVTLFGAALSLVLVWRTKEFYNSLSFTNSRAAVDPGEIELTRR</sequence>
<dbReference type="InterPro" id="IPR036259">
    <property type="entry name" value="MFS_trans_sf"/>
</dbReference>
<feature type="transmembrane region" description="Helical" evidence="6">
    <location>
        <begin position="144"/>
        <end position="162"/>
    </location>
</feature>
<evidence type="ECO:0000256" key="6">
    <source>
        <dbReference type="SAM" id="Phobius"/>
    </source>
</evidence>
<proteinExistence type="predicted"/>
<dbReference type="Pfam" id="PF06813">
    <property type="entry name" value="Nodulin-like"/>
    <property type="match status" value="1"/>
</dbReference>
<accession>A0A5J9TQJ7</accession>
<feature type="transmembrane region" description="Helical" evidence="6">
    <location>
        <begin position="519"/>
        <end position="542"/>
    </location>
</feature>
<keyword evidence="2 6" id="KW-0812">Transmembrane</keyword>
<comment type="caution">
    <text evidence="9">The sequence shown here is derived from an EMBL/GenBank/DDBJ whole genome shotgun (WGS) entry which is preliminary data.</text>
</comment>
<dbReference type="Gramene" id="TVU13148">
    <property type="protein sequence ID" value="TVU13148"/>
    <property type="gene ID" value="EJB05_40680"/>
</dbReference>
<evidence type="ECO:0000259" key="7">
    <source>
        <dbReference type="Pfam" id="PF06813"/>
    </source>
</evidence>
<dbReference type="OrthoDB" id="410267at2759"/>
<keyword evidence="4 6" id="KW-0472">Membrane</keyword>
<feature type="transmembrane region" description="Helical" evidence="6">
    <location>
        <begin position="417"/>
        <end position="437"/>
    </location>
</feature>
<feature type="domain" description="NFD4 C-terminal" evidence="8">
    <location>
        <begin position="363"/>
        <end position="548"/>
    </location>
</feature>
<dbReference type="AlphaFoldDB" id="A0A5J9TQJ7"/>
<gene>
    <name evidence="9" type="ORF">EJB05_40680</name>
</gene>
<organism evidence="9 10">
    <name type="scientific">Eragrostis curvula</name>
    <name type="common">weeping love grass</name>
    <dbReference type="NCBI Taxonomy" id="38414"/>
    <lineage>
        <taxon>Eukaryota</taxon>
        <taxon>Viridiplantae</taxon>
        <taxon>Streptophyta</taxon>
        <taxon>Embryophyta</taxon>
        <taxon>Tracheophyta</taxon>
        <taxon>Spermatophyta</taxon>
        <taxon>Magnoliopsida</taxon>
        <taxon>Liliopsida</taxon>
        <taxon>Poales</taxon>
        <taxon>Poaceae</taxon>
        <taxon>PACMAD clade</taxon>
        <taxon>Chloridoideae</taxon>
        <taxon>Eragrostideae</taxon>
        <taxon>Eragrostidinae</taxon>
        <taxon>Eragrostis</taxon>
    </lineage>
</organism>
<evidence type="ECO:0000313" key="10">
    <source>
        <dbReference type="Proteomes" id="UP000324897"/>
    </source>
</evidence>
<dbReference type="GO" id="GO:0016020">
    <property type="term" value="C:membrane"/>
    <property type="evidence" value="ECO:0007669"/>
    <property type="project" value="UniProtKB-SubCell"/>
</dbReference>
<feature type="transmembrane region" description="Helical" evidence="6">
    <location>
        <begin position="15"/>
        <end position="40"/>
    </location>
</feature>
<name>A0A5J9TQJ7_9POAL</name>
<evidence type="ECO:0000313" key="9">
    <source>
        <dbReference type="EMBL" id="TVU13148.1"/>
    </source>
</evidence>
<keyword evidence="10" id="KW-1185">Reference proteome</keyword>
<feature type="compositionally biased region" description="Low complexity" evidence="5">
    <location>
        <begin position="297"/>
        <end position="307"/>
    </location>
</feature>
<evidence type="ECO:0000256" key="3">
    <source>
        <dbReference type="ARBA" id="ARBA00022989"/>
    </source>
</evidence>